<dbReference type="InterPro" id="IPR021412">
    <property type="entry name" value="DUF3052"/>
</dbReference>
<sequence>MAATADAQKPDQFGFLTGFVVQEFGWDEDVDQALREAIEDHTDNELADEDYDGVTDGAIVWWREEDGDLTDTLVDAQTVLEDGGSIWVFNAKPGRDGHIGHDVIQEAATTAGLHAMSTLSVAPDWTATKLSHRGRGR</sequence>
<dbReference type="AlphaFoldDB" id="A0AAU7DPZ4"/>
<name>A0AAU7DPZ4_9MICO</name>
<dbReference type="EMBL" id="CP146203">
    <property type="protein sequence ID" value="XBH20242.1"/>
    <property type="molecule type" value="Genomic_DNA"/>
</dbReference>
<gene>
    <name evidence="1" type="ORF">V5R04_08225</name>
</gene>
<evidence type="ECO:0000313" key="1">
    <source>
        <dbReference type="EMBL" id="XBH20242.1"/>
    </source>
</evidence>
<reference evidence="1" key="1">
    <citation type="submission" date="2024-02" db="EMBL/GenBank/DDBJ databases">
        <title>Tomenella chthoni gen. nov. sp. nov., a member of the family Jonesiaceae isolated from bat guano.</title>
        <authorList>
            <person name="Miller S.L."/>
            <person name="King J."/>
            <person name="Sankaranarayanan K."/>
            <person name="Lawson P.A."/>
        </authorList>
    </citation>
    <scope>NUCLEOTIDE SEQUENCE</scope>
    <source>
        <strain evidence="1">BS-20</strain>
    </source>
</reference>
<protein>
    <submittedName>
        <fullName evidence="1">DUF3052 domain-containing protein</fullName>
    </submittedName>
</protein>
<dbReference type="Pfam" id="PF11253">
    <property type="entry name" value="DUF3052"/>
    <property type="match status" value="1"/>
</dbReference>
<accession>A0AAU7DPZ4</accession>
<organism evidence="1">
    <name type="scientific">Jonesiaceae bacterium BS-20</name>
    <dbReference type="NCBI Taxonomy" id="3120821"/>
    <lineage>
        <taxon>Bacteria</taxon>
        <taxon>Bacillati</taxon>
        <taxon>Actinomycetota</taxon>
        <taxon>Actinomycetes</taxon>
        <taxon>Micrococcales</taxon>
        <taxon>Jonesiaceae</taxon>
    </lineage>
</organism>
<proteinExistence type="predicted"/>